<feature type="transmembrane region" description="Helical" evidence="1">
    <location>
        <begin position="114"/>
        <end position="134"/>
    </location>
</feature>
<protein>
    <recommendedName>
        <fullName evidence="4">Polysaccharide biosynthesis protein</fullName>
    </recommendedName>
</protein>
<gene>
    <name evidence="2" type="ORF">LPBF_04210</name>
</gene>
<accession>A0A1B9E5J7</accession>
<keyword evidence="1" id="KW-1133">Transmembrane helix</keyword>
<dbReference type="AlphaFoldDB" id="A0A1B9E5J7"/>
<keyword evidence="3" id="KW-1185">Reference proteome</keyword>
<feature type="transmembrane region" description="Helical" evidence="1">
    <location>
        <begin position="245"/>
        <end position="265"/>
    </location>
</feature>
<keyword evidence="1" id="KW-0472">Membrane</keyword>
<feature type="transmembrane region" description="Helical" evidence="1">
    <location>
        <begin position="44"/>
        <end position="66"/>
    </location>
</feature>
<feature type="transmembrane region" description="Helical" evidence="1">
    <location>
        <begin position="286"/>
        <end position="305"/>
    </location>
</feature>
<organism evidence="2 3">
    <name type="scientific">Flavobacterium crassostreae</name>
    <dbReference type="NCBI Taxonomy" id="1763534"/>
    <lineage>
        <taxon>Bacteria</taxon>
        <taxon>Pseudomonadati</taxon>
        <taxon>Bacteroidota</taxon>
        <taxon>Flavobacteriia</taxon>
        <taxon>Flavobacteriales</taxon>
        <taxon>Flavobacteriaceae</taxon>
        <taxon>Flavobacterium</taxon>
    </lineage>
</organism>
<feature type="transmembrane region" description="Helical" evidence="1">
    <location>
        <begin position="141"/>
        <end position="162"/>
    </location>
</feature>
<sequence>MLNILVTHGKKHFSFALIVLGAGCFFLSNILFKIVFNEVEYGKYSIIMTYLSLIYILGLLGLEQIFLRYSFQKKTNIITTQKFQLQLIFWIILIIPFFGVYCFKNYFLDVYINIFLLYFASLAMVALLFIFNILRLNTNYVIAQFISNFWRFSLLIIAVIAFVYKKILFIYIINAILISTIFIFIVALIYCQKKIKFVFDQDVSKKDLLFTAFQFFISISTFSFLLFGDRFLVEYKFSVEEFGNYFYLTNFFLAPFSIFQNYIGFKQLISFKKQFSFRTLEQLNRKILILGCLLGLFLYGFSYIINFYKFLNFDFERYTLVIFLLIIMGIVRLYSASINSAFEAKTNIRSLQKANLIFIFIAILIMSATFFLDLLEQVVVCIILIWLMRCLIMKKILLKQFKDA</sequence>
<feature type="transmembrane region" description="Helical" evidence="1">
    <location>
        <begin position="87"/>
        <end position="108"/>
    </location>
</feature>
<keyword evidence="1" id="KW-0812">Transmembrane</keyword>
<evidence type="ECO:0000313" key="2">
    <source>
        <dbReference type="EMBL" id="OCB77211.1"/>
    </source>
</evidence>
<dbReference type="STRING" id="1763534.GCA_001831475_00683"/>
<comment type="caution">
    <text evidence="2">The sequence shown here is derived from an EMBL/GenBank/DDBJ whole genome shotgun (WGS) entry which is preliminary data.</text>
</comment>
<reference evidence="2 3" key="1">
    <citation type="submission" date="2016-03" db="EMBL/GenBank/DDBJ databases">
        <authorList>
            <person name="Ploux O."/>
        </authorList>
    </citation>
    <scope>NUCLEOTIDE SEQUENCE [LARGE SCALE GENOMIC DNA]</scope>
    <source>
        <strain evidence="2 3">LPB0076</strain>
    </source>
</reference>
<dbReference type="EMBL" id="LVEP01000017">
    <property type="protein sequence ID" value="OCB77211.1"/>
    <property type="molecule type" value="Genomic_DNA"/>
</dbReference>
<feature type="transmembrane region" description="Helical" evidence="1">
    <location>
        <begin position="168"/>
        <end position="191"/>
    </location>
</feature>
<dbReference type="Proteomes" id="UP000093510">
    <property type="component" value="Unassembled WGS sequence"/>
</dbReference>
<feature type="transmembrane region" description="Helical" evidence="1">
    <location>
        <begin position="212"/>
        <end position="233"/>
    </location>
</feature>
<evidence type="ECO:0000256" key="1">
    <source>
        <dbReference type="SAM" id="Phobius"/>
    </source>
</evidence>
<feature type="transmembrane region" description="Helical" evidence="1">
    <location>
        <begin position="354"/>
        <end position="371"/>
    </location>
</feature>
<feature type="transmembrane region" description="Helical" evidence="1">
    <location>
        <begin position="377"/>
        <end position="398"/>
    </location>
</feature>
<name>A0A1B9E5J7_9FLAO</name>
<proteinExistence type="predicted"/>
<feature type="transmembrane region" description="Helical" evidence="1">
    <location>
        <begin position="317"/>
        <end position="334"/>
    </location>
</feature>
<feature type="transmembrane region" description="Helical" evidence="1">
    <location>
        <begin position="12"/>
        <end position="32"/>
    </location>
</feature>
<evidence type="ECO:0008006" key="4">
    <source>
        <dbReference type="Google" id="ProtNLM"/>
    </source>
</evidence>
<evidence type="ECO:0000313" key="3">
    <source>
        <dbReference type="Proteomes" id="UP000093510"/>
    </source>
</evidence>